<name>A7A2K9_BIFAD</name>
<evidence type="ECO:0008006" key="3">
    <source>
        <dbReference type="Google" id="ProtNLM"/>
    </source>
</evidence>
<reference evidence="1 2" key="1">
    <citation type="submission" date="2007-04" db="EMBL/GenBank/DDBJ databases">
        <authorList>
            <person name="Fulton L."/>
            <person name="Clifton S."/>
            <person name="Fulton B."/>
            <person name="Xu J."/>
            <person name="Minx P."/>
            <person name="Pepin K.H."/>
            <person name="Johnson M."/>
            <person name="Thiruvilangam P."/>
            <person name="Bhonagiri V."/>
            <person name="Nash W.E."/>
            <person name="Mardis E.R."/>
            <person name="Wilson R.K."/>
        </authorList>
    </citation>
    <scope>NUCLEOTIDE SEQUENCE [LARGE SCALE GENOMIC DNA]</scope>
    <source>
        <strain evidence="1 2">L2-32</strain>
    </source>
</reference>
<gene>
    <name evidence="1" type="ORF">BIFADO_00037</name>
</gene>
<dbReference type="Proteomes" id="UP000003773">
    <property type="component" value="Unassembled WGS sequence"/>
</dbReference>
<evidence type="ECO:0000313" key="2">
    <source>
        <dbReference type="Proteomes" id="UP000003773"/>
    </source>
</evidence>
<reference evidence="1 2" key="2">
    <citation type="submission" date="2007-05" db="EMBL/GenBank/DDBJ databases">
        <title>Draft genome sequence of Bifidobacterium adolescentis (L2-32).</title>
        <authorList>
            <person name="Sudarsanam P."/>
            <person name="Ley R."/>
            <person name="Guruge J."/>
            <person name="Turnbaugh P.J."/>
            <person name="Mahowald M."/>
            <person name="Liep D."/>
            <person name="Gordon J."/>
        </authorList>
    </citation>
    <scope>NUCLEOTIDE SEQUENCE [LARGE SCALE GENOMIC DNA]</scope>
    <source>
        <strain evidence="1 2">L2-32</strain>
    </source>
</reference>
<sequence>MNVFTGKTGYIVWPQGEMGRHTCRVYESLDEAVGAAHSKADFHHRPYDVRTAYESPVRTIKTINPRRHQ</sequence>
<protein>
    <recommendedName>
        <fullName evidence="3">DUF2188 domain-containing protein</fullName>
    </recommendedName>
</protein>
<dbReference type="HOGENOM" id="CLU_2876808_0_0_11"/>
<evidence type="ECO:0000313" key="1">
    <source>
        <dbReference type="EMBL" id="EDN83142.1"/>
    </source>
</evidence>
<accession>A7A2K9</accession>
<comment type="caution">
    <text evidence="1">The sequence shown here is derived from an EMBL/GenBank/DDBJ whole genome shotgun (WGS) entry which is preliminary data.</text>
</comment>
<dbReference type="AlphaFoldDB" id="A7A2K9"/>
<dbReference type="EMBL" id="AAXD02000018">
    <property type="protein sequence ID" value="EDN83142.1"/>
    <property type="molecule type" value="Genomic_DNA"/>
</dbReference>
<organism evidence="1 2">
    <name type="scientific">Bifidobacterium adolescentis L2-32</name>
    <dbReference type="NCBI Taxonomy" id="411481"/>
    <lineage>
        <taxon>Bacteria</taxon>
        <taxon>Bacillati</taxon>
        <taxon>Actinomycetota</taxon>
        <taxon>Actinomycetes</taxon>
        <taxon>Bifidobacteriales</taxon>
        <taxon>Bifidobacteriaceae</taxon>
        <taxon>Bifidobacterium</taxon>
    </lineage>
</organism>
<proteinExistence type="predicted"/>
<dbReference type="RefSeq" id="WP_003806958.1">
    <property type="nucleotide sequence ID" value="NZ_DS264454.1"/>
</dbReference>